<feature type="transmembrane region" description="Helical" evidence="5">
    <location>
        <begin position="72"/>
        <end position="98"/>
    </location>
</feature>
<evidence type="ECO:0000313" key="9">
    <source>
        <dbReference type="Proteomes" id="UP000308760"/>
    </source>
</evidence>
<evidence type="ECO:0000256" key="3">
    <source>
        <dbReference type="ARBA" id="ARBA00022989"/>
    </source>
</evidence>
<comment type="caution">
    <text evidence="8">The sequence shown here is derived from an EMBL/GenBank/DDBJ whole genome shotgun (WGS) entry which is preliminary data.</text>
</comment>
<dbReference type="PROSITE" id="PS00211">
    <property type="entry name" value="ABC_TRANSPORTER_1"/>
    <property type="match status" value="1"/>
</dbReference>
<dbReference type="PANTHER" id="PTHR43394:SF1">
    <property type="entry name" value="ATP-BINDING CASSETTE SUB-FAMILY B MEMBER 10, MITOCHONDRIAL"/>
    <property type="match status" value="1"/>
</dbReference>
<dbReference type="AlphaFoldDB" id="A0A4V4HSL9"/>
<dbReference type="EMBL" id="STGY01000029">
    <property type="protein sequence ID" value="THV42186.1"/>
    <property type="molecule type" value="Genomic_DNA"/>
</dbReference>
<feature type="transmembrane region" description="Helical" evidence="5">
    <location>
        <begin position="40"/>
        <end position="60"/>
    </location>
</feature>
<evidence type="ECO:0000313" key="8">
    <source>
        <dbReference type="EMBL" id="THV42186.1"/>
    </source>
</evidence>
<reference evidence="9" key="1">
    <citation type="submission" date="2019-04" db="EMBL/GenBank/DDBJ databases">
        <title>Nocardioides xinjiangensis sp. nov.</title>
        <authorList>
            <person name="Liu S."/>
        </authorList>
    </citation>
    <scope>NUCLEOTIDE SEQUENCE [LARGE SCALE GENOMIC DNA]</scope>
    <source>
        <strain evidence="9">18</strain>
    </source>
</reference>
<feature type="domain" description="ABC transmembrane type-1" evidence="7">
    <location>
        <begin position="36"/>
        <end position="317"/>
    </location>
</feature>
<organism evidence="8 9">
    <name type="scientific">Glycomyces buryatensis</name>
    <dbReference type="NCBI Taxonomy" id="2570927"/>
    <lineage>
        <taxon>Bacteria</taxon>
        <taxon>Bacillati</taxon>
        <taxon>Actinomycetota</taxon>
        <taxon>Actinomycetes</taxon>
        <taxon>Glycomycetales</taxon>
        <taxon>Glycomycetaceae</taxon>
        <taxon>Glycomyces</taxon>
    </lineage>
</organism>
<dbReference type="GO" id="GO:0016887">
    <property type="term" value="F:ATP hydrolysis activity"/>
    <property type="evidence" value="ECO:0007669"/>
    <property type="project" value="InterPro"/>
</dbReference>
<sequence length="578" mass="61478">MARFTPPRDPGGPLDNPRPAIAVLGWLLGSQWRRLVGSTLVSFTFLGCQQVIPFFVGRAIDDGLIPGDRPALYGWALALAVCIGIATATGVGSFIYMVNTGMDTDFRVQRRLVDTVVATGSRLQGRADAGELVSISAADARAFSMLSMMTGRLVSSVLAFVLALAILASQSWWFALAAGIGVPAMFACLRPLFLRLESRGGRLRGRIGVQTGISTDAVAGLRVLRGIGGEAHFLDRYRDASQETRRAGVRVGGTVAVLEFARLALPGALLVVILWMGARFTLAGTITAGEFVALFGYLIALTRPVQYSIQCLDALTKAIVASGRFHKFQTETAAGPDEVTDEPPWPAGRALSDPATGLTVEPGRLTGIATAEGLGAAELLDRLAGFGEPDEPARVGEVPLGAFTTATVRSRIHLMEARAQLFSGPLREQLDVDGDRTDADIMRAIHAASAVDIVGVDPALLESDTVPTEGFDLDAIVGERGRNFSGGERQRLILARALLTDAEILLLDDPASACDAQTEARIAARLARYRQGRTTVIATNSPQLLAVCDRVAFLSGDLATGTHADLLDRDDYREAVTR</sequence>
<dbReference type="OrthoDB" id="4966664at2"/>
<dbReference type="InterPro" id="IPR039421">
    <property type="entry name" value="Type_1_exporter"/>
</dbReference>
<name>A0A4V4HSL9_9ACTN</name>
<dbReference type="Pfam" id="PF00005">
    <property type="entry name" value="ABC_tran"/>
    <property type="match status" value="1"/>
</dbReference>
<dbReference type="Pfam" id="PF00664">
    <property type="entry name" value="ABC_membrane"/>
    <property type="match status" value="1"/>
</dbReference>
<keyword evidence="3 5" id="KW-1133">Transmembrane helix</keyword>
<feature type="transmembrane region" description="Helical" evidence="5">
    <location>
        <begin position="255"/>
        <end position="276"/>
    </location>
</feature>
<feature type="transmembrane region" description="Helical" evidence="5">
    <location>
        <begin position="149"/>
        <end position="167"/>
    </location>
</feature>
<dbReference type="GO" id="GO:0005524">
    <property type="term" value="F:ATP binding"/>
    <property type="evidence" value="ECO:0007669"/>
    <property type="project" value="UniProtKB-KW"/>
</dbReference>
<protein>
    <submittedName>
        <fullName evidence="8">ABC transporter ATP-binding protein</fullName>
    </submittedName>
</protein>
<dbReference type="Gene3D" id="1.20.1560.10">
    <property type="entry name" value="ABC transporter type 1, transmembrane domain"/>
    <property type="match status" value="1"/>
</dbReference>
<dbReference type="InterPro" id="IPR027417">
    <property type="entry name" value="P-loop_NTPase"/>
</dbReference>
<evidence type="ECO:0000259" key="7">
    <source>
        <dbReference type="PROSITE" id="PS50929"/>
    </source>
</evidence>
<keyword evidence="4 5" id="KW-0472">Membrane</keyword>
<keyword evidence="2 5" id="KW-0812">Transmembrane</keyword>
<feature type="domain" description="ABC transporter" evidence="6">
    <location>
        <begin position="334"/>
        <end position="578"/>
    </location>
</feature>
<dbReference type="GO" id="GO:0015421">
    <property type="term" value="F:ABC-type oligopeptide transporter activity"/>
    <property type="evidence" value="ECO:0007669"/>
    <property type="project" value="TreeGrafter"/>
</dbReference>
<feature type="transmembrane region" description="Helical" evidence="5">
    <location>
        <begin position="282"/>
        <end position="300"/>
    </location>
</feature>
<dbReference type="InterPro" id="IPR036640">
    <property type="entry name" value="ABC1_TM_sf"/>
</dbReference>
<proteinExistence type="predicted"/>
<reference evidence="8 9" key="2">
    <citation type="submission" date="2019-05" db="EMBL/GenBank/DDBJ databases">
        <title>Glycomyces buryatensis sp. nov.</title>
        <authorList>
            <person name="Nikitina E."/>
        </authorList>
    </citation>
    <scope>NUCLEOTIDE SEQUENCE [LARGE SCALE GENOMIC DNA]</scope>
    <source>
        <strain evidence="8 9">18</strain>
    </source>
</reference>
<dbReference type="SUPFAM" id="SSF52540">
    <property type="entry name" value="P-loop containing nucleoside triphosphate hydrolases"/>
    <property type="match status" value="1"/>
</dbReference>
<dbReference type="InterPro" id="IPR003439">
    <property type="entry name" value="ABC_transporter-like_ATP-bd"/>
</dbReference>
<dbReference type="PROSITE" id="PS50893">
    <property type="entry name" value="ABC_TRANSPORTER_2"/>
    <property type="match status" value="1"/>
</dbReference>
<dbReference type="SUPFAM" id="SSF90123">
    <property type="entry name" value="ABC transporter transmembrane region"/>
    <property type="match status" value="1"/>
</dbReference>
<dbReference type="PANTHER" id="PTHR43394">
    <property type="entry name" value="ATP-DEPENDENT PERMEASE MDL1, MITOCHONDRIAL"/>
    <property type="match status" value="1"/>
</dbReference>
<dbReference type="RefSeq" id="WP_136534031.1">
    <property type="nucleotide sequence ID" value="NZ_STGY01000029.1"/>
</dbReference>
<dbReference type="InterPro" id="IPR017871">
    <property type="entry name" value="ABC_transporter-like_CS"/>
</dbReference>
<keyword evidence="8" id="KW-0547">Nucleotide-binding</keyword>
<evidence type="ECO:0000256" key="4">
    <source>
        <dbReference type="ARBA" id="ARBA00023136"/>
    </source>
</evidence>
<feature type="transmembrane region" description="Helical" evidence="5">
    <location>
        <begin position="173"/>
        <end position="194"/>
    </location>
</feature>
<evidence type="ECO:0000256" key="1">
    <source>
        <dbReference type="ARBA" id="ARBA00004651"/>
    </source>
</evidence>
<evidence type="ECO:0000256" key="2">
    <source>
        <dbReference type="ARBA" id="ARBA00022692"/>
    </source>
</evidence>
<gene>
    <name evidence="8" type="ORF">FAB82_08105</name>
</gene>
<keyword evidence="9" id="KW-1185">Reference proteome</keyword>
<evidence type="ECO:0000256" key="5">
    <source>
        <dbReference type="SAM" id="Phobius"/>
    </source>
</evidence>
<dbReference type="PROSITE" id="PS50929">
    <property type="entry name" value="ABC_TM1F"/>
    <property type="match status" value="1"/>
</dbReference>
<comment type="subcellular location">
    <subcellularLocation>
        <location evidence="1">Cell membrane</location>
        <topology evidence="1">Multi-pass membrane protein</topology>
    </subcellularLocation>
</comment>
<dbReference type="GO" id="GO:0005886">
    <property type="term" value="C:plasma membrane"/>
    <property type="evidence" value="ECO:0007669"/>
    <property type="project" value="UniProtKB-SubCell"/>
</dbReference>
<dbReference type="Proteomes" id="UP000308760">
    <property type="component" value="Unassembled WGS sequence"/>
</dbReference>
<dbReference type="CDD" id="cd07346">
    <property type="entry name" value="ABC_6TM_exporters"/>
    <property type="match status" value="1"/>
</dbReference>
<accession>A0A4V4HSL9</accession>
<keyword evidence="8" id="KW-0067">ATP-binding</keyword>
<evidence type="ECO:0000259" key="6">
    <source>
        <dbReference type="PROSITE" id="PS50893"/>
    </source>
</evidence>
<dbReference type="InterPro" id="IPR011527">
    <property type="entry name" value="ABC1_TM_dom"/>
</dbReference>
<dbReference type="Gene3D" id="3.40.50.300">
    <property type="entry name" value="P-loop containing nucleotide triphosphate hydrolases"/>
    <property type="match status" value="1"/>
</dbReference>